<feature type="compositionally biased region" description="Basic and acidic residues" evidence="1">
    <location>
        <begin position="47"/>
        <end position="57"/>
    </location>
</feature>
<dbReference type="KEGG" id="bvz:BRAD3257_3177"/>
<protein>
    <recommendedName>
        <fullName evidence="4">Phasin domain-containing protein</fullName>
    </recommendedName>
</protein>
<proteinExistence type="predicted"/>
<evidence type="ECO:0008006" key="4">
    <source>
        <dbReference type="Google" id="ProtNLM"/>
    </source>
</evidence>
<feature type="region of interest" description="Disordered" evidence="1">
    <location>
        <begin position="38"/>
        <end position="76"/>
    </location>
</feature>
<evidence type="ECO:0000256" key="1">
    <source>
        <dbReference type="SAM" id="MobiDB-lite"/>
    </source>
</evidence>
<name>A0A2U3PYI2_9BRAD</name>
<reference evidence="2 3" key="1">
    <citation type="submission" date="2018-03" db="EMBL/GenBank/DDBJ databases">
        <authorList>
            <person name="Gully D."/>
        </authorList>
    </citation>
    <scope>NUCLEOTIDE SEQUENCE [LARGE SCALE GENOMIC DNA]</scope>
    <source>
        <strain evidence="2">ORS3257</strain>
    </source>
</reference>
<dbReference type="Proteomes" id="UP000246085">
    <property type="component" value="Chromosome BRAD3257"/>
</dbReference>
<dbReference type="AlphaFoldDB" id="A0A2U3PYI2"/>
<sequence length="253" mass="27313">MGKAQSRQPADGARARRRSLVDLTAAASRSIDESLLEIPPDPVAVPRGDELRSERAAKRPARKTPARKTPARKVPAETTVPAATDNVATCASTKVELASTQFQNASSTSALAVEIAKEMQTRALETMKLGVHVFEYTKDIASPESDVLDGAAAECHAVVLELMKVNAGATLQYTRELSRVRTLSQWVELSSSHARKQCELVQQQAELLRSLTRNGERPAPNSRIGIRIVVRPARANVSCVFGRPSESAIPPDG</sequence>
<feature type="compositionally biased region" description="Basic residues" evidence="1">
    <location>
        <begin position="58"/>
        <end position="71"/>
    </location>
</feature>
<evidence type="ECO:0000313" key="3">
    <source>
        <dbReference type="Proteomes" id="UP000246085"/>
    </source>
</evidence>
<dbReference type="RefSeq" id="WP_181956134.1">
    <property type="nucleotide sequence ID" value="NZ_LS398110.1"/>
</dbReference>
<organism evidence="2 3">
    <name type="scientific">Bradyrhizobium vignae</name>
    <dbReference type="NCBI Taxonomy" id="1549949"/>
    <lineage>
        <taxon>Bacteria</taxon>
        <taxon>Pseudomonadati</taxon>
        <taxon>Pseudomonadota</taxon>
        <taxon>Alphaproteobacteria</taxon>
        <taxon>Hyphomicrobiales</taxon>
        <taxon>Nitrobacteraceae</taxon>
        <taxon>Bradyrhizobium</taxon>
    </lineage>
</organism>
<accession>A0A2U3PYI2</accession>
<gene>
    <name evidence="2" type="ORF">BRAD3257_3177</name>
</gene>
<dbReference type="EMBL" id="LS398110">
    <property type="protein sequence ID" value="SPP94217.1"/>
    <property type="molecule type" value="Genomic_DNA"/>
</dbReference>
<evidence type="ECO:0000313" key="2">
    <source>
        <dbReference type="EMBL" id="SPP94217.1"/>
    </source>
</evidence>